<dbReference type="EMBL" id="ACEC01000043">
    <property type="protein sequence ID" value="EEG31151.1"/>
    <property type="molecule type" value="Genomic_DNA"/>
</dbReference>
<dbReference type="Proteomes" id="UP000003340">
    <property type="component" value="Unassembled WGS sequence"/>
</dbReference>
<protein>
    <submittedName>
        <fullName evidence="1">Uncharacterized protein</fullName>
    </submittedName>
</protein>
<name>C0EBN3_9FIRM</name>
<gene>
    <name evidence="1" type="ORF">CLOSTMETH_01251</name>
</gene>
<dbReference type="AlphaFoldDB" id="C0EBN3"/>
<evidence type="ECO:0000313" key="2">
    <source>
        <dbReference type="Proteomes" id="UP000003340"/>
    </source>
</evidence>
<reference evidence="1 2" key="2">
    <citation type="submission" date="2009-02" db="EMBL/GenBank/DDBJ databases">
        <title>Draft genome sequence of Clostridium methylpentosum (DSM 5476).</title>
        <authorList>
            <person name="Sudarsanam P."/>
            <person name="Ley R."/>
            <person name="Guruge J."/>
            <person name="Turnbaugh P.J."/>
            <person name="Mahowald M."/>
            <person name="Liep D."/>
            <person name="Gordon J."/>
        </authorList>
    </citation>
    <scope>NUCLEOTIDE SEQUENCE [LARGE SCALE GENOMIC DNA]</scope>
    <source>
        <strain evidence="1 2">DSM 5476</strain>
    </source>
</reference>
<proteinExistence type="predicted"/>
<dbReference type="HOGENOM" id="CLU_3307435_0_0_9"/>
<evidence type="ECO:0000313" key="1">
    <source>
        <dbReference type="EMBL" id="EEG31151.1"/>
    </source>
</evidence>
<keyword evidence="2" id="KW-1185">Reference proteome</keyword>
<comment type="caution">
    <text evidence="1">The sequence shown here is derived from an EMBL/GenBank/DDBJ whole genome shotgun (WGS) entry which is preliminary data.</text>
</comment>
<accession>C0EBN3</accession>
<dbReference type="STRING" id="537013.CLOSTMETH_01251"/>
<reference evidence="1 2" key="1">
    <citation type="submission" date="2009-01" db="EMBL/GenBank/DDBJ databases">
        <authorList>
            <person name="Fulton L."/>
            <person name="Clifton S."/>
            <person name="Fulton B."/>
            <person name="Xu J."/>
            <person name="Minx P."/>
            <person name="Pepin K.H."/>
            <person name="Johnson M."/>
            <person name="Bhonagiri V."/>
            <person name="Nash W.E."/>
            <person name="Mardis E.R."/>
            <person name="Wilson R.K."/>
        </authorList>
    </citation>
    <scope>NUCLEOTIDE SEQUENCE [LARGE SCALE GENOMIC DNA]</scope>
    <source>
        <strain evidence="1 2">DSM 5476</strain>
    </source>
</reference>
<organism evidence="1 2">
    <name type="scientific">[Clostridium] methylpentosum DSM 5476</name>
    <dbReference type="NCBI Taxonomy" id="537013"/>
    <lineage>
        <taxon>Bacteria</taxon>
        <taxon>Bacillati</taxon>
        <taxon>Bacillota</taxon>
        <taxon>Clostridia</taxon>
        <taxon>Eubacteriales</taxon>
        <taxon>Oscillospiraceae</taxon>
        <taxon>Oscillospiraceae incertae sedis</taxon>
    </lineage>
</organism>
<sequence length="39" mass="4750">MDCGRRFPHRRCRSKYWSEHTKGRLEQKLPPPFGAYFNP</sequence>